<gene>
    <name evidence="2" type="ORF">COMA2_90029</name>
</gene>
<reference evidence="3" key="1">
    <citation type="submission" date="2015-10" db="EMBL/GenBank/DDBJ databases">
        <authorList>
            <person name="Luecker S."/>
            <person name="Luecker S."/>
        </authorList>
    </citation>
    <scope>NUCLEOTIDE SEQUENCE [LARGE SCALE GENOMIC DNA]</scope>
</reference>
<accession>A0A0S4LT34</accession>
<keyword evidence="1" id="KW-0472">Membrane</keyword>
<evidence type="ECO:0000256" key="1">
    <source>
        <dbReference type="SAM" id="Phobius"/>
    </source>
</evidence>
<sequence length="43" mass="5013">MSALNNPVVAVIVSLIITVGYFVFVDHYLMDMQGLDFWYLFRN</sequence>
<dbReference type="STRING" id="1742973.COMA2_90029"/>
<evidence type="ECO:0000313" key="2">
    <source>
        <dbReference type="EMBL" id="CUS39853.1"/>
    </source>
</evidence>
<name>A0A0S4LT34_9BACT</name>
<evidence type="ECO:0000313" key="3">
    <source>
        <dbReference type="Proteomes" id="UP000198736"/>
    </source>
</evidence>
<dbReference type="AlphaFoldDB" id="A0A0S4LT34"/>
<dbReference type="Proteomes" id="UP000198736">
    <property type="component" value="Unassembled WGS sequence"/>
</dbReference>
<dbReference type="EMBL" id="CZPZ01000036">
    <property type="protein sequence ID" value="CUS39853.1"/>
    <property type="molecule type" value="Genomic_DNA"/>
</dbReference>
<keyword evidence="1" id="KW-0812">Transmembrane</keyword>
<protein>
    <submittedName>
        <fullName evidence="2">Uncharacterized protein</fullName>
    </submittedName>
</protein>
<proteinExistence type="predicted"/>
<organism evidence="2 3">
    <name type="scientific">Candidatus Nitrospira nitrificans</name>
    <dbReference type="NCBI Taxonomy" id="1742973"/>
    <lineage>
        <taxon>Bacteria</taxon>
        <taxon>Pseudomonadati</taxon>
        <taxon>Nitrospirota</taxon>
        <taxon>Nitrospiria</taxon>
        <taxon>Nitrospirales</taxon>
        <taxon>Nitrospiraceae</taxon>
        <taxon>Nitrospira</taxon>
    </lineage>
</organism>
<keyword evidence="3" id="KW-1185">Reference proteome</keyword>
<keyword evidence="1" id="KW-1133">Transmembrane helix</keyword>
<feature type="transmembrane region" description="Helical" evidence="1">
    <location>
        <begin position="6"/>
        <end position="25"/>
    </location>
</feature>